<evidence type="ECO:0000313" key="2">
    <source>
        <dbReference type="EMBL" id="MBR1141342.1"/>
    </source>
</evidence>
<dbReference type="EMBL" id="JAFCLK010000062">
    <property type="protein sequence ID" value="MBR1141342.1"/>
    <property type="molecule type" value="Genomic_DNA"/>
</dbReference>
<accession>A0ABS5GJ31</accession>
<evidence type="ECO:0000313" key="3">
    <source>
        <dbReference type="Proteomes" id="UP001314635"/>
    </source>
</evidence>
<dbReference type="RefSeq" id="WP_172241844.1">
    <property type="nucleotide sequence ID" value="NZ_JABFDP010000034.1"/>
</dbReference>
<organism evidence="2 3">
    <name type="scientific">Bradyrhizobium denitrificans</name>
    <dbReference type="NCBI Taxonomy" id="2734912"/>
    <lineage>
        <taxon>Bacteria</taxon>
        <taxon>Pseudomonadati</taxon>
        <taxon>Pseudomonadota</taxon>
        <taxon>Alphaproteobacteria</taxon>
        <taxon>Hyphomicrobiales</taxon>
        <taxon>Nitrobacteraceae</taxon>
        <taxon>Bradyrhizobium</taxon>
    </lineage>
</organism>
<gene>
    <name evidence="2" type="ORF">JQ619_36905</name>
</gene>
<protein>
    <submittedName>
        <fullName evidence="2">DUF2285 domain-containing protein</fullName>
    </submittedName>
</protein>
<feature type="domain" description="T6SS Transcription factor RovC-like DNA binding" evidence="1">
    <location>
        <begin position="63"/>
        <end position="167"/>
    </location>
</feature>
<dbReference type="Proteomes" id="UP001314635">
    <property type="component" value="Unassembled WGS sequence"/>
</dbReference>
<comment type="caution">
    <text evidence="2">The sequence shown here is derived from an EMBL/GenBank/DDBJ whole genome shotgun (WGS) entry which is preliminary data.</text>
</comment>
<reference evidence="3" key="1">
    <citation type="journal article" date="2021" name="ISME J.">
        <title>Evolutionary origin and ecological implication of a unique nif island in free-living Bradyrhizobium lineages.</title>
        <authorList>
            <person name="Tao J."/>
        </authorList>
    </citation>
    <scope>NUCLEOTIDE SEQUENCE [LARGE SCALE GENOMIC DNA]</scope>
    <source>
        <strain evidence="3">SZCCT0094</strain>
    </source>
</reference>
<dbReference type="Pfam" id="PF10074">
    <property type="entry name" value="RovC_DNA-bd"/>
    <property type="match status" value="1"/>
</dbReference>
<name>A0ABS5GJ31_9BRAD</name>
<evidence type="ECO:0000259" key="1">
    <source>
        <dbReference type="Pfam" id="PF10074"/>
    </source>
</evidence>
<keyword evidence="3" id="KW-1185">Reference proteome</keyword>
<sequence length="173" mass="19787">MLALVEIGTRVPAVAPTVKLPSFAPDQLRRAIDGWHVVVQIGTSQHRVWLRRKPLSTVSYAVLLPYDRDFKMRNEAADRFWRALRAQPLGPASDGLTEQRRTRLVLILRALDGWQQGHNHRTIAEVLFGAARIPARTWKTSEVRSLTRRLVEDGLSLIRGGYRQLLRPPRKDE</sequence>
<dbReference type="InterPro" id="IPR018754">
    <property type="entry name" value="RovC-like_DNA-bd"/>
</dbReference>
<proteinExistence type="predicted"/>